<dbReference type="InterPro" id="IPR021146">
    <property type="entry name" value="Phage_gp6-like_head-tail"/>
</dbReference>
<dbReference type="AlphaFoldDB" id="A0AAW3W661"/>
<evidence type="ECO:0000313" key="2">
    <source>
        <dbReference type="Proteomes" id="UP001194098"/>
    </source>
</evidence>
<dbReference type="Pfam" id="PF05135">
    <property type="entry name" value="Phage_connect_1"/>
    <property type="match status" value="1"/>
</dbReference>
<dbReference type="EMBL" id="JABAGV010000007">
    <property type="protein sequence ID" value="MBC2473939.1"/>
    <property type="molecule type" value="Genomic_DNA"/>
</dbReference>
<dbReference type="Proteomes" id="UP001194098">
    <property type="component" value="Unassembled WGS sequence"/>
</dbReference>
<dbReference type="InterPro" id="IPR053746">
    <property type="entry name" value="Viral_HT_Connector_Assembly"/>
</dbReference>
<dbReference type="Gene3D" id="1.10.246.150">
    <property type="match status" value="1"/>
</dbReference>
<accession>A0AAW3W661</accession>
<reference evidence="1" key="2">
    <citation type="journal article" date="2022" name="Nat. Biotechnol.">
        <title>Carbon-negative production of acetone and isopropanol by gas fermentation at industrial pilot scale.</title>
        <authorList>
            <person name="Liew F.E."/>
            <person name="Nogle R."/>
            <person name="Abdalla T."/>
            <person name="Rasor B.J."/>
            <person name="Canter C."/>
            <person name="Jensen R.O."/>
            <person name="Wang L."/>
            <person name="Strutz J."/>
            <person name="Chirania P."/>
            <person name="De Tissera S."/>
            <person name="Mueller A.P."/>
            <person name="Ruan Z."/>
            <person name="Gao A."/>
            <person name="Tran L."/>
            <person name="Engle N.L."/>
            <person name="Bromley J.C."/>
            <person name="Daniell J."/>
            <person name="Conrado R."/>
            <person name="Tschaplinski T.J."/>
            <person name="Giannone R.J."/>
            <person name="Hettich R.L."/>
            <person name="Karim A.S."/>
            <person name="Simpson S.D."/>
            <person name="Brown S.D."/>
            <person name="Leang C."/>
            <person name="Jewett M.C."/>
            <person name="Kopke M."/>
        </authorList>
    </citation>
    <scope>NUCLEOTIDE SEQUENCE</scope>
    <source>
        <strain evidence="1">DJ015</strain>
    </source>
</reference>
<protein>
    <submittedName>
        <fullName evidence="1">DNA-packaging protein</fullName>
    </submittedName>
</protein>
<gene>
    <name evidence="1" type="ORF">HGI39_04285</name>
</gene>
<name>A0AAW3W661_CLOBE</name>
<organism evidence="1 2">
    <name type="scientific">Clostridium beijerinckii</name>
    <name type="common">Clostridium MP</name>
    <dbReference type="NCBI Taxonomy" id="1520"/>
    <lineage>
        <taxon>Bacteria</taxon>
        <taxon>Bacillati</taxon>
        <taxon>Bacillota</taxon>
        <taxon>Clostridia</taxon>
        <taxon>Eubacteriales</taxon>
        <taxon>Clostridiaceae</taxon>
        <taxon>Clostridium</taxon>
    </lineage>
</organism>
<proteinExistence type="predicted"/>
<sequence>MLELIKLLIGIDSSDISKDSILNHYLNKARNIILGYCNVELLDSKYDETIADYAVYLYKNKDLEGIESKTEGEKSVNIQIGIPENIKMALPLPKIKVGGY</sequence>
<reference evidence="1" key="1">
    <citation type="submission" date="2020-04" db="EMBL/GenBank/DDBJ databases">
        <authorList>
            <person name="Brown S."/>
        </authorList>
    </citation>
    <scope>NUCLEOTIDE SEQUENCE</scope>
    <source>
        <strain evidence="1">DJ015</strain>
    </source>
</reference>
<dbReference type="RefSeq" id="WP_171779952.1">
    <property type="nucleotide sequence ID" value="NZ_JABAGV010000007.1"/>
</dbReference>
<comment type="caution">
    <text evidence="1">The sequence shown here is derived from an EMBL/GenBank/DDBJ whole genome shotgun (WGS) entry which is preliminary data.</text>
</comment>
<evidence type="ECO:0000313" key="1">
    <source>
        <dbReference type="EMBL" id="MBC2473939.1"/>
    </source>
</evidence>